<dbReference type="Proteomes" id="UP000266313">
    <property type="component" value="Chromosome"/>
</dbReference>
<reference evidence="2 3" key="1">
    <citation type="submission" date="2016-12" db="EMBL/GenBank/DDBJ databases">
        <title>Genome sequencing of Methylocaldum marinum.</title>
        <authorList>
            <person name="Takeuchi M."/>
            <person name="Kamagata Y."/>
            <person name="Hiraoka S."/>
            <person name="Oshima K."/>
            <person name="Hattori M."/>
            <person name="Iwasaki W."/>
        </authorList>
    </citation>
    <scope>NUCLEOTIDE SEQUENCE [LARGE SCALE GENOMIC DNA]</scope>
    <source>
        <strain evidence="2 3">S8</strain>
    </source>
</reference>
<feature type="transmembrane region" description="Helical" evidence="1">
    <location>
        <begin position="12"/>
        <end position="37"/>
    </location>
</feature>
<proteinExistence type="predicted"/>
<organism evidence="2 3">
    <name type="scientific">Methylocaldum marinum</name>
    <dbReference type="NCBI Taxonomy" id="1432792"/>
    <lineage>
        <taxon>Bacteria</taxon>
        <taxon>Pseudomonadati</taxon>
        <taxon>Pseudomonadota</taxon>
        <taxon>Gammaproteobacteria</taxon>
        <taxon>Methylococcales</taxon>
        <taxon>Methylococcaceae</taxon>
        <taxon>Methylocaldum</taxon>
    </lineage>
</organism>
<evidence type="ECO:0000256" key="1">
    <source>
        <dbReference type="SAM" id="Phobius"/>
    </source>
</evidence>
<dbReference type="KEGG" id="mmai:sS8_1228"/>
<dbReference type="OrthoDB" id="9987173at2"/>
<protein>
    <submittedName>
        <fullName evidence="2">Uncharacterized protein</fullName>
    </submittedName>
</protein>
<keyword evidence="1" id="KW-0472">Membrane</keyword>
<keyword evidence="3" id="KW-1185">Reference proteome</keyword>
<dbReference type="RefSeq" id="WP_119628831.1">
    <property type="nucleotide sequence ID" value="NZ_AP017928.1"/>
</dbReference>
<sequence>MKRIGIKAKLLVGFVLLEIIDIFPFPITTLVAVYIVLRKPLWFKRLVMELYETAEEPSRNR</sequence>
<keyword evidence="1" id="KW-1133">Transmembrane helix</keyword>
<evidence type="ECO:0000313" key="2">
    <source>
        <dbReference type="EMBL" id="BBA33190.1"/>
    </source>
</evidence>
<gene>
    <name evidence="2" type="ORF">sS8_1228</name>
</gene>
<keyword evidence="1" id="KW-0812">Transmembrane</keyword>
<dbReference type="EMBL" id="AP017928">
    <property type="protein sequence ID" value="BBA33190.1"/>
    <property type="molecule type" value="Genomic_DNA"/>
</dbReference>
<name>A0A250KNB5_9GAMM</name>
<evidence type="ECO:0000313" key="3">
    <source>
        <dbReference type="Proteomes" id="UP000266313"/>
    </source>
</evidence>
<accession>A0A250KNB5</accession>
<dbReference type="AlphaFoldDB" id="A0A250KNB5"/>